<dbReference type="PROSITE" id="PS00455">
    <property type="entry name" value="AMP_BINDING"/>
    <property type="match status" value="1"/>
</dbReference>
<comment type="cofactor">
    <cofactor evidence="1">
        <name>pantetheine 4'-phosphate</name>
        <dbReference type="ChEBI" id="CHEBI:47942"/>
    </cofactor>
</comment>
<dbReference type="InterPro" id="IPR001031">
    <property type="entry name" value="Thioesterase"/>
</dbReference>
<keyword evidence="2" id="KW-0596">Phosphopantetheine</keyword>
<dbReference type="CDD" id="cd05930">
    <property type="entry name" value="A_NRPS"/>
    <property type="match status" value="1"/>
</dbReference>
<dbReference type="PROSITE" id="PS50075">
    <property type="entry name" value="CARRIER"/>
    <property type="match status" value="2"/>
</dbReference>
<evidence type="ECO:0000259" key="5">
    <source>
        <dbReference type="PROSITE" id="PS50075"/>
    </source>
</evidence>
<evidence type="ECO:0000313" key="6">
    <source>
        <dbReference type="EMBL" id="GIJ48369.1"/>
    </source>
</evidence>
<accession>A0A8J4DS59</accession>
<keyword evidence="7" id="KW-1185">Reference proteome</keyword>
<dbReference type="FunFam" id="3.40.50.980:FF:000002">
    <property type="entry name" value="Enterobactin synthetase component F"/>
    <property type="match status" value="1"/>
</dbReference>
<dbReference type="InterPro" id="IPR009081">
    <property type="entry name" value="PP-bd_ACP"/>
</dbReference>
<dbReference type="InterPro" id="IPR020806">
    <property type="entry name" value="PKS_PP-bd"/>
</dbReference>
<keyword evidence="3" id="KW-0597">Phosphoprotein</keyword>
<comment type="caution">
    <text evidence="6">The sequence shown here is derived from an EMBL/GenBank/DDBJ whole genome shotgun (WGS) entry which is preliminary data.</text>
</comment>
<proteinExistence type="predicted"/>
<dbReference type="PROSITE" id="PS00012">
    <property type="entry name" value="PHOSPHOPANTETHEINE"/>
    <property type="match status" value="1"/>
</dbReference>
<dbReference type="InterPro" id="IPR023213">
    <property type="entry name" value="CAT-like_dom_sf"/>
</dbReference>
<dbReference type="Gene3D" id="3.40.50.980">
    <property type="match status" value="2"/>
</dbReference>
<dbReference type="Pfam" id="PF00550">
    <property type="entry name" value="PP-binding"/>
    <property type="match status" value="2"/>
</dbReference>
<feature type="region of interest" description="Disordered" evidence="4">
    <location>
        <begin position="31"/>
        <end position="54"/>
    </location>
</feature>
<feature type="domain" description="Carrier" evidence="5">
    <location>
        <begin position="1407"/>
        <end position="1495"/>
    </location>
</feature>
<dbReference type="SUPFAM" id="SSF52777">
    <property type="entry name" value="CoA-dependent acyltransferases"/>
    <property type="match status" value="3"/>
</dbReference>
<dbReference type="SUPFAM" id="SSF56801">
    <property type="entry name" value="Acetyl-CoA synthetase-like"/>
    <property type="match status" value="1"/>
</dbReference>
<reference evidence="6" key="1">
    <citation type="submission" date="2021-01" db="EMBL/GenBank/DDBJ databases">
        <title>Whole genome shotgun sequence of Virgisporangium aliadipatigenens NBRC 105644.</title>
        <authorList>
            <person name="Komaki H."/>
            <person name="Tamura T."/>
        </authorList>
    </citation>
    <scope>NUCLEOTIDE SEQUENCE</scope>
    <source>
        <strain evidence="6">NBRC 105644</strain>
    </source>
</reference>
<dbReference type="Pfam" id="PF00668">
    <property type="entry name" value="Condensation"/>
    <property type="match status" value="2"/>
</dbReference>
<dbReference type="Gene3D" id="2.30.38.10">
    <property type="entry name" value="Luciferase, Domain 3"/>
    <property type="match status" value="1"/>
</dbReference>
<feature type="domain" description="Carrier" evidence="5">
    <location>
        <begin position="769"/>
        <end position="844"/>
    </location>
</feature>
<evidence type="ECO:0000256" key="1">
    <source>
        <dbReference type="ARBA" id="ARBA00001957"/>
    </source>
</evidence>
<dbReference type="GO" id="GO:0044550">
    <property type="term" value="P:secondary metabolite biosynthetic process"/>
    <property type="evidence" value="ECO:0007669"/>
    <property type="project" value="TreeGrafter"/>
</dbReference>
<dbReference type="SUPFAM" id="SSF53474">
    <property type="entry name" value="alpha/beta-Hydrolases"/>
    <property type="match status" value="1"/>
</dbReference>
<protein>
    <recommendedName>
        <fullName evidence="5">Carrier domain-containing protein</fullName>
    </recommendedName>
</protein>
<dbReference type="Pfam" id="PF00501">
    <property type="entry name" value="AMP-binding"/>
    <property type="match status" value="1"/>
</dbReference>
<dbReference type="GO" id="GO:0005737">
    <property type="term" value="C:cytoplasm"/>
    <property type="evidence" value="ECO:0007669"/>
    <property type="project" value="TreeGrafter"/>
</dbReference>
<dbReference type="NCBIfam" id="TIGR01733">
    <property type="entry name" value="AA-adenyl-dom"/>
    <property type="match status" value="1"/>
</dbReference>
<dbReference type="Gene3D" id="3.40.50.1820">
    <property type="entry name" value="alpha/beta hydrolase"/>
    <property type="match status" value="1"/>
</dbReference>
<dbReference type="InterPro" id="IPR020845">
    <property type="entry name" value="AMP-binding_CS"/>
</dbReference>
<dbReference type="PANTHER" id="PTHR45527:SF1">
    <property type="entry name" value="FATTY ACID SYNTHASE"/>
    <property type="match status" value="1"/>
</dbReference>
<dbReference type="EMBL" id="BOPF01000020">
    <property type="protein sequence ID" value="GIJ48369.1"/>
    <property type="molecule type" value="Genomic_DNA"/>
</dbReference>
<sequence length="1752" mass="192210">MRTLGELKFEAARRPLETAYWHSRFPNGWTRTGFPADRTPGPEAPPQPSTVDGTVEPATTKALAALSRGADAALHALLTAGVVALLHRYTGADSVVVGTPVLAANTEPLSPALPLSVEPAPERTFQQLAQGVAAAVTEANAHGDYPLKVLADQLGLPADAGTNPFFDVAVALDGLHAAIPYETVPVPLTFRFARDGDGLTLRLRYDGGRFERATADRLVRHLLLALNRLVAAPGAPLADLSLRDASDDAWLDKITDAAVPFDEEVRLHELFARRAAAHPDAVAVRTRDKSVTYRELDERSNALARTLRRHGVGSDRLVGVLADRSYEMIVAVLAILKAGGGYVPVDPAYPAARVAYLLTDSRVPVVLGQARHLTALPDGIVCLDLDDAGSYDADARPVEAPGAATDLAYVIYTSGSTGQPKGVAVEHRAVVNRLTWMQRAYPIGPDDVILQKTPISFDVSVWELFWWMLADAAVYLLEPGEERDPGAIVAAVARGGVTTMHFVPSMLSVFLDYVRSAGVSDALCGLRQVFASGEALSPAVVRRFHELLPRPAGPRLVNLYGPTEATVDVSVHECADPDPQRVPIGRAIDNIRLYVVDDRLRIQPVGVPGELVIAGVGLARGYLHNDSLTRSSFVQEPFPRETRVYRTGDLARWLDDGAIEYLGRIDHQVKVRGFRIEPGEIEEALRAHPAVTDAVVVARETALLGYVTASSTVDEDALTDHLRGALPAHLVPSRIVVLDAMPLTPSGKLDRRALPEPPARTHDGTAARAAHEGTEATLAAIWAEALGSAEPIDPRANFFAVGGDSIHFVVVLAKARDAGLSFTFQEFFQHPTVESLAAYLDARTPSEDAEQSQRFAPFSLIGEADRALLPADAEDAYPLSMLQSGLIFQSEIMRGTAHYHDIISYLISSPFDAETFAEAVRILVRRNPILRTTYHLDGYSEYLQIVHRDVPLPLKVVDLRHLDADAQQRWYDTWLVEEKSRAFDWSQPGTLIYLYVQVLGDNLYRYSISLHNSTLDGWSINLVHAEVFDLYYRLRAGGELPPEHADNQSRNFLGLEQRALNSPQSRAFWAGVLDERPRTTVPRSMPEGSEFDVVMSHFDIPLELSDRIVRLAETLQVPVKNVLMAAHQRVLGLVNGDSDVLTGYEHSGRPELAGADRAIGMFLNTVPFRTKLGEGSWADLVRQVYRAEIDFLPHRRYPMARMKQDLSTQDGLFTTTFNFTHFYSLKELKRLPEFELLNVQVQAETEFVLRAEWSRHFFHDNVRLSLHYHADQISAEHAERLGHYYLRALDLMTRDPRAHYGGQTLLGEAEFGRLTGGWATGAAARYADEGATRVYVLDGFGLPVPTVSAGEIVLSRPARDGEPADPWQPGNTLLRTGRRGRFTTDGALEAVETAAPEVVEEETGFVAPRTATERAIAAAWADILGVDAAGISTGDSFFALGGNSLAALRIVMAMRGRTRLIDVMRHPRLADLAAVIDGTDGATRAPAEKHLRRLTEPATPPRFTIVAFPYAAGHAINYLPLADAITANAPDVAFYAVELPGHDPQKPDEALVPVDVAAATVAEEIASTVDGPVILWGHCGGANPTVETTRLLLRRGVDVRHVFVGAKLFLREADLHEVMELARTMSDDEIITWLSERAGFTEADGLAPDQISFIAKLFRHDVEFGHRYNLDAYTRTDREKITAPLTVVVADDDIVVREYPERWHAWDRVAERVALHAFDHGGHYFVRTRADDVVALVDRAFRESEAPVRTAP</sequence>
<evidence type="ECO:0000313" key="7">
    <source>
        <dbReference type="Proteomes" id="UP000619260"/>
    </source>
</evidence>
<dbReference type="FunFam" id="3.40.50.980:FF:000001">
    <property type="entry name" value="Non-ribosomal peptide synthetase"/>
    <property type="match status" value="1"/>
</dbReference>
<dbReference type="GO" id="GO:0008610">
    <property type="term" value="P:lipid biosynthetic process"/>
    <property type="evidence" value="ECO:0007669"/>
    <property type="project" value="UniProtKB-ARBA"/>
</dbReference>
<dbReference type="Gene3D" id="3.30.300.30">
    <property type="match status" value="1"/>
</dbReference>
<dbReference type="Gene3D" id="3.30.559.10">
    <property type="entry name" value="Chloramphenicol acetyltransferase-like domain"/>
    <property type="match status" value="1"/>
</dbReference>
<evidence type="ECO:0000256" key="3">
    <source>
        <dbReference type="ARBA" id="ARBA00022553"/>
    </source>
</evidence>
<dbReference type="SMART" id="SM00823">
    <property type="entry name" value="PKS_PP"/>
    <property type="match status" value="2"/>
</dbReference>
<name>A0A8J4DS59_9ACTN</name>
<dbReference type="PANTHER" id="PTHR45527">
    <property type="entry name" value="NONRIBOSOMAL PEPTIDE SYNTHETASE"/>
    <property type="match status" value="1"/>
</dbReference>
<dbReference type="RefSeq" id="WP_203901856.1">
    <property type="nucleotide sequence ID" value="NZ_BOPF01000020.1"/>
</dbReference>
<organism evidence="6 7">
    <name type="scientific">Virgisporangium aliadipatigenens</name>
    <dbReference type="NCBI Taxonomy" id="741659"/>
    <lineage>
        <taxon>Bacteria</taxon>
        <taxon>Bacillati</taxon>
        <taxon>Actinomycetota</taxon>
        <taxon>Actinomycetes</taxon>
        <taxon>Micromonosporales</taxon>
        <taxon>Micromonosporaceae</taxon>
        <taxon>Virgisporangium</taxon>
    </lineage>
</organism>
<dbReference type="FunFam" id="3.40.50.12780:FF:000012">
    <property type="entry name" value="Non-ribosomal peptide synthetase"/>
    <property type="match status" value="1"/>
</dbReference>
<dbReference type="InterPro" id="IPR029058">
    <property type="entry name" value="AB_hydrolase_fold"/>
</dbReference>
<dbReference type="InterPro" id="IPR025110">
    <property type="entry name" value="AMP-bd_C"/>
</dbReference>
<dbReference type="InterPro" id="IPR006162">
    <property type="entry name" value="Ppantetheine_attach_site"/>
</dbReference>
<gene>
    <name evidence="6" type="ORF">Val02_52550</name>
</gene>
<dbReference type="InterPro" id="IPR000873">
    <property type="entry name" value="AMP-dep_synth/lig_dom"/>
</dbReference>
<dbReference type="GO" id="GO:0031177">
    <property type="term" value="F:phosphopantetheine binding"/>
    <property type="evidence" value="ECO:0007669"/>
    <property type="project" value="InterPro"/>
</dbReference>
<dbReference type="InterPro" id="IPR001242">
    <property type="entry name" value="Condensation_dom"/>
</dbReference>
<dbReference type="Gene3D" id="1.10.1200.10">
    <property type="entry name" value="ACP-like"/>
    <property type="match status" value="2"/>
</dbReference>
<dbReference type="InterPro" id="IPR036736">
    <property type="entry name" value="ACP-like_sf"/>
</dbReference>
<dbReference type="Pfam" id="PF00975">
    <property type="entry name" value="Thioesterase"/>
    <property type="match status" value="1"/>
</dbReference>
<dbReference type="InterPro" id="IPR010071">
    <property type="entry name" value="AA_adenyl_dom"/>
</dbReference>
<dbReference type="SUPFAM" id="SSF47336">
    <property type="entry name" value="ACP-like"/>
    <property type="match status" value="1"/>
</dbReference>
<evidence type="ECO:0000256" key="4">
    <source>
        <dbReference type="SAM" id="MobiDB-lite"/>
    </source>
</evidence>
<dbReference type="Gene3D" id="3.30.559.30">
    <property type="entry name" value="Nonribosomal peptide synthetase, condensation domain"/>
    <property type="match status" value="2"/>
</dbReference>
<evidence type="ECO:0000256" key="2">
    <source>
        <dbReference type="ARBA" id="ARBA00022450"/>
    </source>
</evidence>
<dbReference type="InterPro" id="IPR045851">
    <property type="entry name" value="AMP-bd_C_sf"/>
</dbReference>
<dbReference type="GO" id="GO:0043041">
    <property type="term" value="P:amino acid activation for nonribosomal peptide biosynthetic process"/>
    <property type="evidence" value="ECO:0007669"/>
    <property type="project" value="TreeGrafter"/>
</dbReference>
<dbReference type="Pfam" id="PF13193">
    <property type="entry name" value="AMP-binding_C"/>
    <property type="match status" value="1"/>
</dbReference>
<dbReference type="Proteomes" id="UP000619260">
    <property type="component" value="Unassembled WGS sequence"/>
</dbReference>
<dbReference type="GO" id="GO:0003824">
    <property type="term" value="F:catalytic activity"/>
    <property type="evidence" value="ECO:0007669"/>
    <property type="project" value="InterPro"/>
</dbReference>